<evidence type="ECO:0000313" key="2">
    <source>
        <dbReference type="EMBL" id="KPL70898.1"/>
    </source>
</evidence>
<organism evidence="2 3">
    <name type="scientific">Ornatilinea apprima</name>
    <dbReference type="NCBI Taxonomy" id="1134406"/>
    <lineage>
        <taxon>Bacteria</taxon>
        <taxon>Bacillati</taxon>
        <taxon>Chloroflexota</taxon>
        <taxon>Anaerolineae</taxon>
        <taxon>Anaerolineales</taxon>
        <taxon>Anaerolineaceae</taxon>
        <taxon>Ornatilinea</taxon>
    </lineage>
</organism>
<dbReference type="AlphaFoldDB" id="A0A0N8GKX3"/>
<keyword evidence="1" id="KW-0812">Transmembrane</keyword>
<keyword evidence="1" id="KW-1133">Transmembrane helix</keyword>
<keyword evidence="3" id="KW-1185">Reference proteome</keyword>
<sequence length="121" mass="13450">MRSARIFWFMVSLVIGLAGGLVYGWVVRPLNYTDVSARQLRSDYRTDYVLMTAEVFAKDGDPAKAAEQLSFLGNEPVIRYVQQAIIEGSEMGYARADLDLMGSLAAALQNWMPLQEEGVTP</sequence>
<proteinExistence type="predicted"/>
<comment type="caution">
    <text evidence="2">The sequence shown here is derived from an EMBL/GenBank/DDBJ whole genome shotgun (WGS) entry which is preliminary data.</text>
</comment>
<protein>
    <submittedName>
        <fullName evidence="2">Uncharacterized protein</fullName>
    </submittedName>
</protein>
<gene>
    <name evidence="2" type="ORF">ADN00_17845</name>
</gene>
<name>A0A0N8GKX3_9CHLR</name>
<evidence type="ECO:0000313" key="3">
    <source>
        <dbReference type="Proteomes" id="UP000050417"/>
    </source>
</evidence>
<evidence type="ECO:0000256" key="1">
    <source>
        <dbReference type="SAM" id="Phobius"/>
    </source>
</evidence>
<dbReference type="RefSeq" id="WP_075064399.1">
    <property type="nucleotide sequence ID" value="NZ_LGCL01000043.1"/>
</dbReference>
<dbReference type="Proteomes" id="UP000050417">
    <property type="component" value="Unassembled WGS sequence"/>
</dbReference>
<dbReference type="OrthoDB" id="165857at2"/>
<keyword evidence="1" id="KW-0472">Membrane</keyword>
<reference evidence="2 3" key="1">
    <citation type="submission" date="2015-07" db="EMBL/GenBank/DDBJ databases">
        <title>Genome sequence of Ornatilinea apprima DSM 23815.</title>
        <authorList>
            <person name="Hemp J."/>
            <person name="Ward L.M."/>
            <person name="Pace L.A."/>
            <person name="Fischer W.W."/>
        </authorList>
    </citation>
    <scope>NUCLEOTIDE SEQUENCE [LARGE SCALE GENOMIC DNA]</scope>
    <source>
        <strain evidence="2 3">P3M-1</strain>
    </source>
</reference>
<feature type="transmembrane region" description="Helical" evidence="1">
    <location>
        <begin position="6"/>
        <end position="26"/>
    </location>
</feature>
<accession>A0A0N8GKX3</accession>
<dbReference type="STRING" id="1134406.ADN00_17845"/>
<dbReference type="EMBL" id="LGCL01000043">
    <property type="protein sequence ID" value="KPL70898.1"/>
    <property type="molecule type" value="Genomic_DNA"/>
</dbReference>